<dbReference type="Pfam" id="PF12850">
    <property type="entry name" value="Metallophos_2"/>
    <property type="match status" value="1"/>
</dbReference>
<evidence type="ECO:0000256" key="4">
    <source>
        <dbReference type="ARBA" id="ARBA00022927"/>
    </source>
</evidence>
<name>A0A0S4TIE4_CRYHO</name>
<dbReference type="GO" id="GO:0031410">
    <property type="term" value="C:cytoplasmic vesicle"/>
    <property type="evidence" value="ECO:0007669"/>
    <property type="project" value="UniProtKB-ARBA"/>
</dbReference>
<dbReference type="GO" id="GO:0030904">
    <property type="term" value="C:retromer complex"/>
    <property type="evidence" value="ECO:0007669"/>
    <property type="project" value="InterPro"/>
</dbReference>
<dbReference type="Proteomes" id="UP001429100">
    <property type="component" value="Unassembled WGS sequence"/>
</dbReference>
<evidence type="ECO:0000256" key="3">
    <source>
        <dbReference type="ARBA" id="ARBA00022448"/>
    </source>
</evidence>
<dbReference type="Gene3D" id="3.60.21.10">
    <property type="match status" value="1"/>
</dbReference>
<evidence type="ECO:0000256" key="1">
    <source>
        <dbReference type="ARBA" id="ARBA00005945"/>
    </source>
</evidence>
<protein>
    <recommendedName>
        <fullName evidence="2 5">Vacuolar protein sorting-associated protein 29</fullName>
    </recommendedName>
</protein>
<dbReference type="FunFam" id="3.60.21.10:FF:000015">
    <property type="entry name" value="Vacuolar protein sorting-associated protein 29"/>
    <property type="match status" value="1"/>
</dbReference>
<dbReference type="VEuPathDB" id="CryptoDB:CHUDEA7_2060"/>
<evidence type="ECO:0000313" key="7">
    <source>
        <dbReference type="EMBL" id="CUV07190.1"/>
    </source>
</evidence>
<gene>
    <name evidence="7" type="ORF">CHUDEA7_2060</name>
    <name evidence="8" type="ORF">GY17_00002001</name>
</gene>
<dbReference type="VEuPathDB" id="CryptoDB:ChTU502y2012_407g1030"/>
<dbReference type="InterPro" id="IPR024654">
    <property type="entry name" value="Calcineurin-like_PHP_lpxH"/>
</dbReference>
<dbReference type="GO" id="GO:0005829">
    <property type="term" value="C:cytosol"/>
    <property type="evidence" value="ECO:0007669"/>
    <property type="project" value="GOC"/>
</dbReference>
<dbReference type="EMBL" id="LN877953">
    <property type="protein sequence ID" value="CUV07190.1"/>
    <property type="molecule type" value="Genomic_DNA"/>
</dbReference>
<organism evidence="7">
    <name type="scientific">Cryptosporidium hominis</name>
    <dbReference type="NCBI Taxonomy" id="237895"/>
    <lineage>
        <taxon>Eukaryota</taxon>
        <taxon>Sar</taxon>
        <taxon>Alveolata</taxon>
        <taxon>Apicomplexa</taxon>
        <taxon>Conoidasida</taxon>
        <taxon>Coccidia</taxon>
        <taxon>Eucoccidiorida</taxon>
        <taxon>Eimeriorina</taxon>
        <taxon>Cryptosporidiidae</taxon>
        <taxon>Cryptosporidium</taxon>
    </lineage>
</organism>
<dbReference type="InterPro" id="IPR029052">
    <property type="entry name" value="Metallo-depent_PP-like"/>
</dbReference>
<keyword evidence="9" id="KW-1185">Reference proteome</keyword>
<reference evidence="7" key="2">
    <citation type="submission" date="2015-08" db="EMBL/GenBank/DDBJ databases">
        <authorList>
            <person name="Babu N.S."/>
            <person name="Beckwith C.J."/>
            <person name="Beseler K.G."/>
            <person name="Brison A."/>
            <person name="Carone J.V."/>
            <person name="Caskin T.P."/>
            <person name="Diamond M."/>
            <person name="Durham M.E."/>
            <person name="Foxe J.M."/>
            <person name="Go M."/>
            <person name="Henderson B.A."/>
            <person name="Jones I.B."/>
            <person name="McGettigan J.A."/>
            <person name="Micheletti S.J."/>
            <person name="Nasrallah M.E."/>
            <person name="Ortiz D."/>
            <person name="Piller C.R."/>
            <person name="Privatt S.R."/>
            <person name="Schneider S.L."/>
            <person name="Sharp S."/>
            <person name="Smith T.C."/>
            <person name="Stanton J.D."/>
            <person name="Ullery H.E."/>
            <person name="Wilson R.J."/>
            <person name="Serrano M.G."/>
            <person name="Buck G."/>
            <person name="Lee V."/>
            <person name="Wang Y."/>
            <person name="Carvalho R."/>
            <person name="Voegtly L."/>
            <person name="Shi R."/>
            <person name="Duckworth R."/>
            <person name="Johnson A."/>
            <person name="Loviza R."/>
            <person name="Walstead R."/>
            <person name="Shah Z."/>
            <person name="Kiflezghi M."/>
            <person name="Wade K."/>
            <person name="Ball S.L."/>
            <person name="Bradley K.W."/>
            <person name="Asai D.J."/>
            <person name="Bowman C.A."/>
            <person name="Russell D.A."/>
            <person name="Pope W.H."/>
            <person name="Jacobs-Sera D."/>
            <person name="Hendrix R.W."/>
            <person name="Hatfull G.F."/>
        </authorList>
    </citation>
    <scope>NUCLEOTIDE SEQUENCE [LARGE SCALE GENOMIC DNA]</scope>
</reference>
<keyword evidence="4" id="KW-0653">Protein transport</keyword>
<feature type="domain" description="Calcineurin-like phosphoesterase" evidence="6">
    <location>
        <begin position="23"/>
        <end position="171"/>
    </location>
</feature>
<evidence type="ECO:0000256" key="2">
    <source>
        <dbReference type="ARBA" id="ARBA00017767"/>
    </source>
</evidence>
<dbReference type="SUPFAM" id="SSF56300">
    <property type="entry name" value="Metallo-dependent phosphatases"/>
    <property type="match status" value="1"/>
</dbReference>
<evidence type="ECO:0000256" key="5">
    <source>
        <dbReference type="RuleBase" id="RU362040"/>
    </source>
</evidence>
<dbReference type="CDD" id="cd07394">
    <property type="entry name" value="MPP_Vps29"/>
    <property type="match status" value="1"/>
</dbReference>
<reference evidence="8 9" key="1">
    <citation type="submission" date="2014-11" db="EMBL/GenBank/DDBJ databases">
        <title>Comparative genomic analysis of Cryptosporidium hominis reveals occurrence of genetic recombination in virulent subtypes.</title>
        <authorList>
            <person name="Guo Y."/>
            <person name="Tang K."/>
            <person name="Frace M."/>
            <person name="Li N."/>
            <person name="Roellig D.M."/>
            <person name="Sammons S."/>
            <person name="Knipe K."/>
            <person name="Rowe L."/>
            <person name="Feng Y."/>
            <person name="Xiao L."/>
        </authorList>
    </citation>
    <scope>NUCLEOTIDE SEQUENCE [LARGE SCALE GENOMIC DNA]</scope>
    <source>
        <strain evidence="8">30976</strain>
    </source>
</reference>
<evidence type="ECO:0000313" key="8">
    <source>
        <dbReference type="EMBL" id="PPS94799.1"/>
    </source>
</evidence>
<evidence type="ECO:0000313" key="9">
    <source>
        <dbReference type="Proteomes" id="UP001429100"/>
    </source>
</evidence>
<comment type="similarity">
    <text evidence="1 5">Belongs to the VPS29 family.</text>
</comment>
<dbReference type="GO" id="GO:0042147">
    <property type="term" value="P:retrograde transport, endosome to Golgi"/>
    <property type="evidence" value="ECO:0007669"/>
    <property type="project" value="InterPro"/>
</dbReference>
<dbReference type="NCBIfam" id="TIGR00040">
    <property type="entry name" value="yfcE"/>
    <property type="match status" value="1"/>
</dbReference>
<dbReference type="VEuPathDB" id="CryptoDB:Chro.70237"/>
<dbReference type="InterPro" id="IPR000979">
    <property type="entry name" value="Phosphodiesterase_MJ0936/Vps29"/>
</dbReference>
<dbReference type="VEuPathDB" id="CryptoDB:GY17_00002001"/>
<evidence type="ECO:0000259" key="6">
    <source>
        <dbReference type="Pfam" id="PF12850"/>
    </source>
</evidence>
<dbReference type="PANTHER" id="PTHR11124">
    <property type="entry name" value="VACUOLAR SORTING PROTEIN VPS29"/>
    <property type="match status" value="1"/>
</dbReference>
<keyword evidence="3" id="KW-0813">Transport</keyword>
<accession>A0A0S4TIE4</accession>
<dbReference type="InterPro" id="IPR028661">
    <property type="entry name" value="Vps29"/>
</dbReference>
<proteinExistence type="inferred from homology"/>
<dbReference type="SMR" id="A0A0S4TIE4"/>
<dbReference type="AlphaFoldDB" id="A0A0S4TIE4"/>
<sequence length="197" mass="21855">MSSTDFGDLVLLIGDLKIPYGAKELPSNFRELLATDKINYVLCTGNVCSQEYVEMLKNITKNVYIVSGDLDSAIFNPDPESNGVFPEYVVVQIGEFKIGLMHGNQVLPWDDPGSLEQWQRRLDCDILVTGHTHKLRVFEKNGKLFLNPGTATGAFSALTPDAPPSFMLMALQGNKVVLYVYDLRDGKTNVAMSEFSK</sequence>
<reference evidence="8 9" key="3">
    <citation type="submission" date="2017-10" db="EMBL/GenBank/DDBJ databases">
        <title>Consistent, comparative and evidence-based genome annotation and re-annotation for the closely-related species, Cryptosporidium parvum, C. hominis and C. tyzzeri.</title>
        <authorList>
            <person name="Baptista R.P."/>
            <person name="Li Y."/>
            <person name="Sateriale A."/>
            <person name="Striepen B."/>
            <person name="Kissinger J.C."/>
        </authorList>
    </citation>
    <scope>NUCLEOTIDE SEQUENCE [LARGE SCALE GENOMIC DNA]</scope>
    <source>
        <strain evidence="8">30976</strain>
    </source>
</reference>
<dbReference type="EMBL" id="JTAI01000004">
    <property type="protein sequence ID" value="PPS94799.1"/>
    <property type="molecule type" value="Genomic_DNA"/>
</dbReference>
<dbReference type="GO" id="GO:0015031">
    <property type="term" value="P:protein transport"/>
    <property type="evidence" value="ECO:0007669"/>
    <property type="project" value="UniProtKB-KW"/>
</dbReference>
<dbReference type="Proteomes" id="UP000199752">
    <property type="component" value="Chromosome 7"/>
</dbReference>
<dbReference type="OrthoDB" id="10258130at2759"/>